<feature type="transmembrane region" description="Helical" evidence="2">
    <location>
        <begin position="177"/>
        <end position="196"/>
    </location>
</feature>
<comment type="caution">
    <text evidence="3">The sequence shown here is derived from an EMBL/GenBank/DDBJ whole genome shotgun (WGS) entry which is preliminary data.</text>
</comment>
<keyword evidence="2" id="KW-1133">Transmembrane helix</keyword>
<evidence type="ECO:0000256" key="1">
    <source>
        <dbReference type="SAM" id="MobiDB-lite"/>
    </source>
</evidence>
<organism evidence="3 4">
    <name type="scientific">Halosaccharopolyspora lacisalsi</name>
    <dbReference type="NCBI Taxonomy" id="1000566"/>
    <lineage>
        <taxon>Bacteria</taxon>
        <taxon>Bacillati</taxon>
        <taxon>Actinomycetota</taxon>
        <taxon>Actinomycetes</taxon>
        <taxon>Pseudonocardiales</taxon>
        <taxon>Pseudonocardiaceae</taxon>
        <taxon>Halosaccharopolyspora</taxon>
    </lineage>
</organism>
<evidence type="ECO:0000313" key="4">
    <source>
        <dbReference type="Proteomes" id="UP000569329"/>
    </source>
</evidence>
<accession>A0A839E9A1</accession>
<keyword evidence="4" id="KW-1185">Reference proteome</keyword>
<gene>
    <name evidence="3" type="ORF">FHX42_005248</name>
</gene>
<evidence type="ECO:0000256" key="2">
    <source>
        <dbReference type="SAM" id="Phobius"/>
    </source>
</evidence>
<keyword evidence="2" id="KW-0812">Transmembrane</keyword>
<evidence type="ECO:0000313" key="3">
    <source>
        <dbReference type="EMBL" id="MBA8827841.1"/>
    </source>
</evidence>
<reference evidence="3 4" key="1">
    <citation type="submission" date="2020-07" db="EMBL/GenBank/DDBJ databases">
        <title>Sequencing the genomes of 1000 actinobacteria strains.</title>
        <authorList>
            <person name="Klenk H.-P."/>
        </authorList>
    </citation>
    <scope>NUCLEOTIDE SEQUENCE [LARGE SCALE GENOMIC DNA]</scope>
    <source>
        <strain evidence="3 4">DSM 45975</strain>
    </source>
</reference>
<feature type="region of interest" description="Disordered" evidence="1">
    <location>
        <begin position="353"/>
        <end position="425"/>
    </location>
</feature>
<feature type="transmembrane region" description="Helical" evidence="2">
    <location>
        <begin position="208"/>
        <end position="230"/>
    </location>
</feature>
<evidence type="ECO:0008006" key="5">
    <source>
        <dbReference type="Google" id="ProtNLM"/>
    </source>
</evidence>
<protein>
    <recommendedName>
        <fullName evidence="5">DUF2637 domain-containing protein</fullName>
    </recommendedName>
</protein>
<feature type="compositionally biased region" description="Basic residues" evidence="1">
    <location>
        <begin position="410"/>
        <end position="423"/>
    </location>
</feature>
<name>A0A839E9A1_9PSEU</name>
<dbReference type="Proteomes" id="UP000569329">
    <property type="component" value="Unassembled WGS sequence"/>
</dbReference>
<keyword evidence="2" id="KW-0472">Membrane</keyword>
<proteinExistence type="predicted"/>
<feature type="region of interest" description="Disordered" evidence="1">
    <location>
        <begin position="1"/>
        <end position="121"/>
    </location>
</feature>
<feature type="transmembrane region" description="Helical" evidence="2">
    <location>
        <begin position="149"/>
        <end position="171"/>
    </location>
</feature>
<feature type="compositionally biased region" description="Polar residues" evidence="1">
    <location>
        <begin position="388"/>
        <end position="397"/>
    </location>
</feature>
<feature type="compositionally biased region" description="Basic and acidic residues" evidence="1">
    <location>
        <begin position="100"/>
        <end position="119"/>
    </location>
</feature>
<dbReference type="RefSeq" id="WP_182546993.1">
    <property type="nucleotide sequence ID" value="NZ_JACGWZ010000010.1"/>
</dbReference>
<dbReference type="EMBL" id="JACGWZ010000010">
    <property type="protein sequence ID" value="MBA8827841.1"/>
    <property type="molecule type" value="Genomic_DNA"/>
</dbReference>
<feature type="transmembrane region" description="Helical" evidence="2">
    <location>
        <begin position="250"/>
        <end position="271"/>
    </location>
</feature>
<dbReference type="AlphaFoldDB" id="A0A839E9A1"/>
<sequence length="474" mass="50783">MSTNGSATLDRVPGSGSAVLLGPALPAPDPVEDTDVDADVTATAEQHQAEPEPEPELPADVAVPDGSKVTPEPLPEPDPVPATTGTADEWQPAPGSKAETIAEKRRQRRKDADARFERRQARKAARTRGEWNTWYDKSLARIKAAPDNILGSLSGMTFVSALIGSGLGQLSYWSTKFPFAVAIFFALTFEFGMVGMSRKARLRREQQASATAMRGLSWCAALGAGALNFFHLSDPAVVVRFAWINGGKPLFHGSPALGTSFAAITAIGFLVHEVSEYYHVTDRLRAAAKISEPKPIGFGRWVFYSDHAWRTKKLLIDQPTLTVEQAWERTRKPRPARPGARVGYAIGRKVGGKRIKVAPPTPVGKAAPAKQSTAGTAGPSDHPETPPAESNTEQTGPTLRAVESTLKGRSAQRKQKSRRKGRTSKVDYLAAAREHFANLPDGAITVGTVVEAVGCARSTASGIANDLKAERQSA</sequence>